<dbReference type="GO" id="GO:0016616">
    <property type="term" value="F:oxidoreductase activity, acting on the CH-OH group of donors, NAD or NADP as acceptor"/>
    <property type="evidence" value="ECO:0007669"/>
    <property type="project" value="UniProtKB-ARBA"/>
</dbReference>
<keyword evidence="9" id="KW-1185">Reference proteome</keyword>
<sequence length="279" mass="31309">MSTIPTVSSNTGLTLPQMGFGTYKQRGGLGVQVITQAIANGYRLIDSAFNYDNEGVVGAAIRQSSLPREQLFISSKLPGRYQEYHSALATIRESLYRAQLDYFDLYLIHWPNPRQKHYLEAWQALITAQELGLIKQIGVSNFLPEYIDKLIDQTGVQPAVNQVEIHPYCSQAAIHNYDQEHGIITQAWSPLGRAGKVFQEPVIQRIAQETQASVGQVILRWETQLGLLPIPCAKSTAHQQANLASFDFDLTTQQIDQITALDRADGWMNNQDPSVYEEF</sequence>
<dbReference type="PANTHER" id="PTHR43827">
    <property type="entry name" value="2,5-DIKETO-D-GLUCONIC ACID REDUCTASE"/>
    <property type="match status" value="1"/>
</dbReference>
<evidence type="ECO:0000259" key="7">
    <source>
        <dbReference type="Pfam" id="PF00248"/>
    </source>
</evidence>
<comment type="caution">
    <text evidence="8">The sequence shown here is derived from an EMBL/GenBank/DDBJ whole genome shotgun (WGS) entry which is preliminary data.</text>
</comment>
<evidence type="ECO:0000256" key="5">
    <source>
        <dbReference type="PIRSR" id="PIRSR000097-2"/>
    </source>
</evidence>
<protein>
    <submittedName>
        <fullName evidence="8">Aldo/keto reductase</fullName>
    </submittedName>
</protein>
<dbReference type="PRINTS" id="PR00069">
    <property type="entry name" value="ALDKETRDTASE"/>
</dbReference>
<feature type="binding site" evidence="5">
    <location>
        <position position="109"/>
    </location>
    <ligand>
        <name>substrate</name>
    </ligand>
</feature>
<dbReference type="PANTHER" id="PTHR43827:SF3">
    <property type="entry name" value="NADP-DEPENDENT OXIDOREDUCTASE DOMAIN-CONTAINING PROTEIN"/>
    <property type="match status" value="1"/>
</dbReference>
<dbReference type="RefSeq" id="WP_176942628.1">
    <property type="nucleotide sequence ID" value="NZ_JABZEC010000003.1"/>
</dbReference>
<dbReference type="SUPFAM" id="SSF51430">
    <property type="entry name" value="NAD(P)-linked oxidoreductase"/>
    <property type="match status" value="1"/>
</dbReference>
<dbReference type="PROSITE" id="PS00062">
    <property type="entry name" value="ALDOKETO_REDUCTASE_2"/>
    <property type="match status" value="1"/>
</dbReference>
<accession>A0A850R3C6</accession>
<evidence type="ECO:0000313" key="9">
    <source>
        <dbReference type="Proteomes" id="UP000563523"/>
    </source>
</evidence>
<dbReference type="InterPro" id="IPR020471">
    <property type="entry name" value="AKR"/>
</dbReference>
<feature type="active site" description="Proton donor" evidence="4">
    <location>
        <position position="51"/>
    </location>
</feature>
<dbReference type="EMBL" id="JABZEC010000003">
    <property type="protein sequence ID" value="NVY96471.1"/>
    <property type="molecule type" value="Genomic_DNA"/>
</dbReference>
<feature type="site" description="Lowers pKa of active site Tyr" evidence="6">
    <location>
        <position position="76"/>
    </location>
</feature>
<dbReference type="InterPro" id="IPR023210">
    <property type="entry name" value="NADP_OxRdtase_dom"/>
</dbReference>
<reference evidence="8 9" key="1">
    <citation type="submission" date="2020-06" db="EMBL/GenBank/DDBJ databases">
        <authorList>
            <person name="Kang J."/>
        </authorList>
    </citation>
    <scope>NUCLEOTIDE SEQUENCE [LARGE SCALE GENOMIC DNA]</scope>
    <source>
        <strain evidence="8 9">DCY120</strain>
    </source>
</reference>
<dbReference type="AlphaFoldDB" id="A0A850R3C6"/>
<keyword evidence="3" id="KW-0560">Oxidoreductase</keyword>
<dbReference type="Gene3D" id="3.20.20.100">
    <property type="entry name" value="NADP-dependent oxidoreductase domain"/>
    <property type="match status" value="1"/>
</dbReference>
<dbReference type="CDD" id="cd19132">
    <property type="entry name" value="AKR_AKR5D1_E1"/>
    <property type="match status" value="1"/>
</dbReference>
<evidence type="ECO:0000256" key="4">
    <source>
        <dbReference type="PIRSR" id="PIRSR000097-1"/>
    </source>
</evidence>
<keyword evidence="2" id="KW-0521">NADP</keyword>
<feature type="domain" description="NADP-dependent oxidoreductase" evidence="7">
    <location>
        <begin position="32"/>
        <end position="262"/>
    </location>
</feature>
<evidence type="ECO:0000256" key="1">
    <source>
        <dbReference type="ARBA" id="ARBA00007905"/>
    </source>
</evidence>
<organism evidence="8 9">
    <name type="scientific">Bombilactobacillus apium</name>
    <dbReference type="NCBI Taxonomy" id="2675299"/>
    <lineage>
        <taxon>Bacteria</taxon>
        <taxon>Bacillati</taxon>
        <taxon>Bacillota</taxon>
        <taxon>Bacilli</taxon>
        <taxon>Lactobacillales</taxon>
        <taxon>Lactobacillaceae</taxon>
        <taxon>Bombilactobacillus</taxon>
    </lineage>
</organism>
<dbReference type="PIRSF" id="PIRSF000097">
    <property type="entry name" value="AKR"/>
    <property type="match status" value="1"/>
</dbReference>
<comment type="similarity">
    <text evidence="1">Belongs to the aldo/keto reductase family.</text>
</comment>
<evidence type="ECO:0000256" key="6">
    <source>
        <dbReference type="PIRSR" id="PIRSR000097-3"/>
    </source>
</evidence>
<dbReference type="Pfam" id="PF00248">
    <property type="entry name" value="Aldo_ket_red"/>
    <property type="match status" value="1"/>
</dbReference>
<proteinExistence type="inferred from homology"/>
<dbReference type="FunFam" id="3.20.20.100:FF:000002">
    <property type="entry name" value="2,5-diketo-D-gluconic acid reductase A"/>
    <property type="match status" value="1"/>
</dbReference>
<evidence type="ECO:0000313" key="8">
    <source>
        <dbReference type="EMBL" id="NVY96471.1"/>
    </source>
</evidence>
<evidence type="ECO:0000256" key="3">
    <source>
        <dbReference type="ARBA" id="ARBA00023002"/>
    </source>
</evidence>
<dbReference type="InterPro" id="IPR036812">
    <property type="entry name" value="NAD(P)_OxRdtase_dom_sf"/>
</dbReference>
<evidence type="ECO:0000256" key="2">
    <source>
        <dbReference type="ARBA" id="ARBA00022857"/>
    </source>
</evidence>
<dbReference type="Proteomes" id="UP000563523">
    <property type="component" value="Unassembled WGS sequence"/>
</dbReference>
<name>A0A850R3C6_9LACO</name>
<gene>
    <name evidence="8" type="ORF">HU830_04710</name>
</gene>
<dbReference type="InterPro" id="IPR018170">
    <property type="entry name" value="Aldo/ket_reductase_CS"/>
</dbReference>
<dbReference type="PROSITE" id="PS00798">
    <property type="entry name" value="ALDOKETO_REDUCTASE_1"/>
    <property type="match status" value="1"/>
</dbReference>